<feature type="non-terminal residue" evidence="1">
    <location>
        <position position="1"/>
    </location>
</feature>
<accession>A0A9N9J574</accession>
<comment type="caution">
    <text evidence="1">The sequence shown here is derived from an EMBL/GenBank/DDBJ whole genome shotgun (WGS) entry which is preliminary data.</text>
</comment>
<protein>
    <submittedName>
        <fullName evidence="1">12000_t:CDS:1</fullName>
    </submittedName>
</protein>
<dbReference type="AlphaFoldDB" id="A0A9N9J574"/>
<sequence>QSEASEKHLTYLKFTNKDASIFASAKVEIRKNNPIETQTKKQKVDKKKEVLIKEIVRDN</sequence>
<dbReference type="Proteomes" id="UP000789759">
    <property type="component" value="Unassembled WGS sequence"/>
</dbReference>
<evidence type="ECO:0000313" key="1">
    <source>
        <dbReference type="EMBL" id="CAG8765194.1"/>
    </source>
</evidence>
<name>A0A9N9J574_9GLOM</name>
<dbReference type="EMBL" id="CAJVQA010020706">
    <property type="protein sequence ID" value="CAG8765194.1"/>
    <property type="molecule type" value="Genomic_DNA"/>
</dbReference>
<reference evidence="1" key="1">
    <citation type="submission" date="2021-06" db="EMBL/GenBank/DDBJ databases">
        <authorList>
            <person name="Kallberg Y."/>
            <person name="Tangrot J."/>
            <person name="Rosling A."/>
        </authorList>
    </citation>
    <scope>NUCLEOTIDE SEQUENCE</scope>
    <source>
        <strain evidence="1">FL966</strain>
    </source>
</reference>
<keyword evidence="2" id="KW-1185">Reference proteome</keyword>
<gene>
    <name evidence="1" type="ORF">CPELLU_LOCUS15546</name>
</gene>
<proteinExistence type="predicted"/>
<evidence type="ECO:0000313" key="2">
    <source>
        <dbReference type="Proteomes" id="UP000789759"/>
    </source>
</evidence>
<organism evidence="1 2">
    <name type="scientific">Cetraspora pellucida</name>
    <dbReference type="NCBI Taxonomy" id="1433469"/>
    <lineage>
        <taxon>Eukaryota</taxon>
        <taxon>Fungi</taxon>
        <taxon>Fungi incertae sedis</taxon>
        <taxon>Mucoromycota</taxon>
        <taxon>Glomeromycotina</taxon>
        <taxon>Glomeromycetes</taxon>
        <taxon>Diversisporales</taxon>
        <taxon>Gigasporaceae</taxon>
        <taxon>Cetraspora</taxon>
    </lineage>
</organism>